<reference evidence="3" key="1">
    <citation type="submission" date="2022-10" db="EMBL/GenBank/DDBJ databases">
        <title>Culturing micro-colonial fungi from biological soil crusts in the Mojave desert and describing Neophaeococcomyces mojavensis, and introducing the new genera and species Taxawa tesnikishii.</title>
        <authorList>
            <person name="Kurbessoian T."/>
            <person name="Stajich J.E."/>
        </authorList>
    </citation>
    <scope>NUCLEOTIDE SEQUENCE</scope>
    <source>
        <strain evidence="3">TK_41</strain>
    </source>
</reference>
<feature type="compositionally biased region" description="Basic and acidic residues" evidence="2">
    <location>
        <begin position="587"/>
        <end position="617"/>
    </location>
</feature>
<feature type="region of interest" description="Disordered" evidence="2">
    <location>
        <begin position="544"/>
        <end position="842"/>
    </location>
</feature>
<feature type="compositionally biased region" description="Acidic residues" evidence="2">
    <location>
        <begin position="1"/>
        <end position="10"/>
    </location>
</feature>
<feature type="coiled-coil region" evidence="1">
    <location>
        <begin position="164"/>
        <end position="198"/>
    </location>
</feature>
<feature type="compositionally biased region" description="Polar residues" evidence="2">
    <location>
        <begin position="785"/>
        <end position="795"/>
    </location>
</feature>
<feature type="compositionally biased region" description="Polar residues" evidence="2">
    <location>
        <begin position="18"/>
        <end position="37"/>
    </location>
</feature>
<evidence type="ECO:0000256" key="1">
    <source>
        <dbReference type="SAM" id="Coils"/>
    </source>
</evidence>
<feature type="compositionally biased region" description="Polar residues" evidence="2">
    <location>
        <begin position="643"/>
        <end position="662"/>
    </location>
</feature>
<sequence>MASINGDDDVQVVLERPVQQQHIKTPSSRPKVNSASSDLHPGSSKMTKGKVGRPRKEGVVASGRRNSSEDEAIGDFDDDDSDYQEGKPDKKSKGGRAKNGSPKKDSNTSGKKTASRSKAATTSVSNDHTKLTETQKTKTTKARTRTTGKKDPLPTDFKGCKTALVKLRKEYEVIIQELAAKEKESVKLKNKVDDLESREFKLLVQGKLHGVTDSDFNKNVDAIFSIIKDLASAWAVEEWSSVDLAKLDEVFSRLQYRARKSFVSKWLRLDIDQGTIDPFVVLNALLNQELCAETFHRPYAHLDSDDTRDSGINAEDSLNWMMDKAEKVSPNSRYQLGATILRAIDSSIVFRNGTATLPETMPTMLAKRCDEIVSTILQRVGVLLKDVTEDECKERYRWLHRAVEKAIRLSCTLSTQYPKIEFQFLSDLGEPKFKLNDPFFMPHRALDLGGDNQHGGKEDPVAKALIGKPIDMVVVPVVRRWGDKDGENYDQETMLYRGTIWMVKDKGYTASGNILPQTPANAKLLDDLLRQDITAQQLKVEHEIKPLKQSPHPSQFKATVPEQDSTLEQPSSGGQEGTYRSRASRTPSEKVRQNEAVRLEQEERLKQTKSSLEEPRKLASTTSSMDSEEASELSSLASDNDPEWTSSPRKRSTSASKNSATRPRTEFAGIDDYLSYENERQARASGRDNSALPPRKRKDPDTDVNQDEEEVVVVGHNKKNKKQKVSGTEERTKPSSSSARIEEMKEKVAKATRGQTSQGQEDDEVMETVPPKQHQAQPPKKTAGAAQQKSSQATLPQKPPNPTVQKPTARLPVKPQSSTRTKTPSAKLPDKPSKQTPQMGCQVTPTNKAVKLTIEQNELAGQGRNTAQGSKPAMKPTQLDCILQSIEHGP</sequence>
<proteinExistence type="predicted"/>
<dbReference type="Proteomes" id="UP001172673">
    <property type="component" value="Unassembled WGS sequence"/>
</dbReference>
<feature type="region of interest" description="Disordered" evidence="2">
    <location>
        <begin position="1"/>
        <end position="154"/>
    </location>
</feature>
<keyword evidence="4" id="KW-1185">Reference proteome</keyword>
<dbReference type="AlphaFoldDB" id="A0AA39CPP3"/>
<name>A0AA39CPP3_9EURO</name>
<feature type="compositionally biased region" description="Acidic residues" evidence="2">
    <location>
        <begin position="702"/>
        <end position="711"/>
    </location>
</feature>
<evidence type="ECO:0000313" key="4">
    <source>
        <dbReference type="Proteomes" id="UP001172673"/>
    </source>
</evidence>
<protein>
    <submittedName>
        <fullName evidence="3">Uncharacterized protein</fullName>
    </submittedName>
</protein>
<evidence type="ECO:0000256" key="2">
    <source>
        <dbReference type="SAM" id="MobiDB-lite"/>
    </source>
</evidence>
<feature type="compositionally biased region" description="Basic and acidic residues" evidence="2">
    <location>
        <begin position="127"/>
        <end position="136"/>
    </location>
</feature>
<feature type="compositionally biased region" description="Basic residues" evidence="2">
    <location>
        <begin position="138"/>
        <end position="147"/>
    </location>
</feature>
<gene>
    <name evidence="3" type="ORF">H2200_001517</name>
</gene>
<dbReference type="EMBL" id="JAPDRK010000002">
    <property type="protein sequence ID" value="KAJ9615442.1"/>
    <property type="molecule type" value="Genomic_DNA"/>
</dbReference>
<keyword evidence="1" id="KW-0175">Coiled coil</keyword>
<feature type="compositionally biased region" description="Polar residues" evidence="2">
    <location>
        <begin position="107"/>
        <end position="126"/>
    </location>
</feature>
<organism evidence="3 4">
    <name type="scientific">Cladophialophora chaetospira</name>
    <dbReference type="NCBI Taxonomy" id="386627"/>
    <lineage>
        <taxon>Eukaryota</taxon>
        <taxon>Fungi</taxon>
        <taxon>Dikarya</taxon>
        <taxon>Ascomycota</taxon>
        <taxon>Pezizomycotina</taxon>
        <taxon>Eurotiomycetes</taxon>
        <taxon>Chaetothyriomycetidae</taxon>
        <taxon>Chaetothyriales</taxon>
        <taxon>Herpotrichiellaceae</taxon>
        <taxon>Cladophialophora</taxon>
    </lineage>
</organism>
<feature type="compositionally biased region" description="Basic and acidic residues" evidence="2">
    <location>
        <begin position="677"/>
        <end position="686"/>
    </location>
</feature>
<comment type="caution">
    <text evidence="3">The sequence shown here is derived from an EMBL/GenBank/DDBJ whole genome shotgun (WGS) entry which is preliminary data.</text>
</comment>
<feature type="compositionally biased region" description="Basic and acidic residues" evidence="2">
    <location>
        <begin position="740"/>
        <end position="749"/>
    </location>
</feature>
<evidence type="ECO:0000313" key="3">
    <source>
        <dbReference type="EMBL" id="KAJ9615442.1"/>
    </source>
</evidence>
<feature type="compositionally biased region" description="Low complexity" evidence="2">
    <location>
        <begin position="770"/>
        <end position="781"/>
    </location>
</feature>
<accession>A0AA39CPP3</accession>
<feature type="compositionally biased region" description="Acidic residues" evidence="2">
    <location>
        <begin position="69"/>
        <end position="83"/>
    </location>
</feature>
<feature type="compositionally biased region" description="Polar residues" evidence="2">
    <location>
        <begin position="815"/>
        <end position="824"/>
    </location>
</feature>
<feature type="compositionally biased region" description="Polar residues" evidence="2">
    <location>
        <begin position="551"/>
        <end position="573"/>
    </location>
</feature>